<accession>X6NBY4</accession>
<evidence type="ECO:0000313" key="2">
    <source>
        <dbReference type="Proteomes" id="UP000023152"/>
    </source>
</evidence>
<protein>
    <submittedName>
        <fullName evidence="1">Uncharacterized protein</fullName>
    </submittedName>
</protein>
<gene>
    <name evidence="1" type="ORF">RFI_13368</name>
</gene>
<comment type="caution">
    <text evidence="1">The sequence shown here is derived from an EMBL/GenBank/DDBJ whole genome shotgun (WGS) entry which is preliminary data.</text>
</comment>
<dbReference type="Proteomes" id="UP000023152">
    <property type="component" value="Unassembled WGS sequence"/>
</dbReference>
<organism evidence="1 2">
    <name type="scientific">Reticulomyxa filosa</name>
    <dbReference type="NCBI Taxonomy" id="46433"/>
    <lineage>
        <taxon>Eukaryota</taxon>
        <taxon>Sar</taxon>
        <taxon>Rhizaria</taxon>
        <taxon>Retaria</taxon>
        <taxon>Foraminifera</taxon>
        <taxon>Monothalamids</taxon>
        <taxon>Reticulomyxidae</taxon>
        <taxon>Reticulomyxa</taxon>
    </lineage>
</organism>
<sequence>MEIFQQGFNILQNMASVHDEGIDLVEKAFCNALNLLQVVMEHEESFLEFTQRHRPGYFNFNRLETRLLSVQYRPQMISLAACVNYVHPYIRIQSLRILKHLNKFKQDDTCSLSGCFVGQQALETIQHAFSSQLCLRPAPRDVDEDATDNRIDIVQFLIDSTSAKQGHALAFALLGFSNTSSSNDNFHCATSCLGQVFVLCRLTKLTTNIFVVFFFFFFDISKKCILLDEGIAEELVDSDADAIICLLNQRLWLLKSIALYCAFYKHFPSLFASKQIDASSLEQIVHNSSPLDTHNLVFLGLIKDLQRRLPGARNTTKPVVQNALKVLFEEFAVNDVAVASDSKDSTTFDQDAFENNNQVSYLFFCVNIERNTFIFMCLMHDNSERQRNKR</sequence>
<name>X6NBY4_RETFI</name>
<dbReference type="AlphaFoldDB" id="X6NBY4"/>
<keyword evidence="2" id="KW-1185">Reference proteome</keyword>
<reference evidence="1 2" key="1">
    <citation type="journal article" date="2013" name="Curr. Biol.">
        <title>The Genome of the Foraminiferan Reticulomyxa filosa.</title>
        <authorList>
            <person name="Glockner G."/>
            <person name="Hulsmann N."/>
            <person name="Schleicher M."/>
            <person name="Noegel A.A."/>
            <person name="Eichinger L."/>
            <person name="Gallinger C."/>
            <person name="Pawlowski J."/>
            <person name="Sierra R."/>
            <person name="Euteneuer U."/>
            <person name="Pillet L."/>
            <person name="Moustafa A."/>
            <person name="Platzer M."/>
            <person name="Groth M."/>
            <person name="Szafranski K."/>
            <person name="Schliwa M."/>
        </authorList>
    </citation>
    <scope>NUCLEOTIDE SEQUENCE [LARGE SCALE GENOMIC DNA]</scope>
</reference>
<evidence type="ECO:0000313" key="1">
    <source>
        <dbReference type="EMBL" id="ETO23805.1"/>
    </source>
</evidence>
<proteinExistence type="predicted"/>
<dbReference type="EMBL" id="ASPP01009694">
    <property type="protein sequence ID" value="ETO23805.1"/>
    <property type="molecule type" value="Genomic_DNA"/>
</dbReference>